<gene>
    <name evidence="1" type="ORF">FO508_01520</name>
</gene>
<accession>A0AAE3WHI4</accession>
<name>A0AAE3WHI4_BACPU</name>
<dbReference type="Pfam" id="PF11367">
    <property type="entry name" value="Tail_completion_gp17"/>
    <property type="match status" value="1"/>
</dbReference>
<evidence type="ECO:0000313" key="1">
    <source>
        <dbReference type="EMBL" id="MDR4249027.1"/>
    </source>
</evidence>
<organism evidence="1 2">
    <name type="scientific">Bacillus pumilus</name>
    <name type="common">Bacillus mesentericus</name>
    <dbReference type="NCBI Taxonomy" id="1408"/>
    <lineage>
        <taxon>Bacteria</taxon>
        <taxon>Bacillati</taxon>
        <taxon>Bacillota</taxon>
        <taxon>Bacilli</taxon>
        <taxon>Bacillales</taxon>
        <taxon>Bacillaceae</taxon>
        <taxon>Bacillus</taxon>
    </lineage>
</organism>
<dbReference type="RefSeq" id="WP_309415409.1">
    <property type="nucleotide sequence ID" value="NZ_CP187658.1"/>
</dbReference>
<dbReference type="AlphaFoldDB" id="A0AAE3WHI4"/>
<dbReference type="Proteomes" id="UP001182042">
    <property type="component" value="Unassembled WGS sequence"/>
</dbReference>
<proteinExistence type="predicted"/>
<sequence>MRSSLWPLQAAIFERLSMDRQLNERVTGVFDAVSKDTKKPYVSMGDDDVALFETKTSAGEVVNVVLHCWSDYNGKKEAQQVIDLMLQALTKRSLEIEGFSLCRSELRGMQIITDIDGYTKHGILRMRYTINNN</sequence>
<protein>
    <submittedName>
        <fullName evidence="1">DUF3168 domain-containing protein</fullName>
    </submittedName>
</protein>
<dbReference type="InterPro" id="IPR021508">
    <property type="entry name" value="Gp17-like"/>
</dbReference>
<comment type="caution">
    <text evidence="1">The sequence shown here is derived from an EMBL/GenBank/DDBJ whole genome shotgun (WGS) entry which is preliminary data.</text>
</comment>
<dbReference type="Gene3D" id="3.30.2000.30">
    <property type="match status" value="1"/>
</dbReference>
<evidence type="ECO:0000313" key="2">
    <source>
        <dbReference type="Proteomes" id="UP001182042"/>
    </source>
</evidence>
<reference evidence="1" key="1">
    <citation type="submission" date="2019-07" db="EMBL/GenBank/DDBJ databases">
        <title>Phylogenomic Reclassification of ATCC Bacillus Strains and Various Taxa within the Genus Bacillus.</title>
        <authorList>
            <person name="Riojas M.A."/>
            <person name="Frank A.M."/>
            <person name="Fenn S.L."/>
            <person name="King S."/>
            <person name="Brower S."/>
            <person name="Hazbon M.H."/>
        </authorList>
    </citation>
    <scope>NUCLEOTIDE SEQUENCE</scope>
    <source>
        <strain evidence="1">ATCC 27142</strain>
    </source>
</reference>
<dbReference type="InterPro" id="IPR053745">
    <property type="entry name" value="Viral_Tail_Comp_sf"/>
</dbReference>
<dbReference type="EMBL" id="VKQA01000001">
    <property type="protein sequence ID" value="MDR4249027.1"/>
    <property type="molecule type" value="Genomic_DNA"/>
</dbReference>